<dbReference type="InterPro" id="IPR050188">
    <property type="entry name" value="RluA_PseudoU_synthase"/>
</dbReference>
<dbReference type="Gene3D" id="3.30.2350.10">
    <property type="entry name" value="Pseudouridine synthase"/>
    <property type="match status" value="1"/>
</dbReference>
<name>A0A1I3AWW9_9PLAN</name>
<feature type="active site" evidence="3">
    <location>
        <position position="139"/>
    </location>
</feature>
<proteinExistence type="inferred from homology"/>
<dbReference type="OrthoDB" id="9784108at2"/>
<feature type="domain" description="RNA-binding S4" evidence="6">
    <location>
        <begin position="16"/>
        <end position="80"/>
    </location>
</feature>
<dbReference type="InterPro" id="IPR002942">
    <property type="entry name" value="S4_RNA-bd"/>
</dbReference>
<dbReference type="Pfam" id="PF01479">
    <property type="entry name" value="S4"/>
    <property type="match status" value="1"/>
</dbReference>
<keyword evidence="4" id="KW-0694">RNA-binding</keyword>
<dbReference type="PROSITE" id="PS50889">
    <property type="entry name" value="S4"/>
    <property type="match status" value="1"/>
</dbReference>
<sequence length="306" mass="34287">MALVVTECTVDSGEPRRLDQIVQSLTGRSRSEVRGLLDQDCVQLNGRICKKPGLIIDPGSVVTVKHDPNMRYREAPRERPPAGFRVLFEDEHLIVVDKAPGILTVQTDHGGKKTLVDAVTDYLRRRHRGAKAIPVHRLDRDTSGVLVLGKNARIAEELMEQFRIRKAEREYAAIVAGKVTREQGTFRTYMATSKRLQRYSVGPGEQGELAITHYRVVQHLKGATYVRATLETGRRNQIRVHFSEVGHPVLGDDRYRSDLSHHPAWKGKGLALHAALLGFDHPVTGAAVRYEAPLPKEFERFLRGGS</sequence>
<dbReference type="Gene3D" id="3.10.290.10">
    <property type="entry name" value="RNA-binding S4 domain"/>
    <property type="match status" value="1"/>
</dbReference>
<comment type="function">
    <text evidence="5">Responsible for synthesis of pseudouridine from uracil.</text>
</comment>
<evidence type="ECO:0000256" key="4">
    <source>
        <dbReference type="PROSITE-ProRule" id="PRU00182"/>
    </source>
</evidence>
<dbReference type="InterPro" id="IPR006224">
    <property type="entry name" value="PsdUridine_synth_RluA-like_CS"/>
</dbReference>
<dbReference type="PROSITE" id="PS01129">
    <property type="entry name" value="PSI_RLU"/>
    <property type="match status" value="1"/>
</dbReference>
<reference evidence="8" key="1">
    <citation type="submission" date="2016-10" db="EMBL/GenBank/DDBJ databases">
        <authorList>
            <person name="Varghese N."/>
            <person name="Submissions S."/>
        </authorList>
    </citation>
    <scope>NUCLEOTIDE SEQUENCE [LARGE SCALE GENOMIC DNA]</scope>
    <source>
        <strain evidence="8">DSM 26348</strain>
    </source>
</reference>
<evidence type="ECO:0000256" key="2">
    <source>
        <dbReference type="ARBA" id="ARBA00023235"/>
    </source>
</evidence>
<protein>
    <recommendedName>
        <fullName evidence="5">Pseudouridine synthase</fullName>
        <ecNumber evidence="5">5.4.99.-</ecNumber>
    </recommendedName>
</protein>
<evidence type="ECO:0000256" key="1">
    <source>
        <dbReference type="ARBA" id="ARBA00010876"/>
    </source>
</evidence>
<dbReference type="EMBL" id="FOQD01000001">
    <property type="protein sequence ID" value="SFH54595.1"/>
    <property type="molecule type" value="Genomic_DNA"/>
</dbReference>
<dbReference type="CDD" id="cd02869">
    <property type="entry name" value="PseudoU_synth_RluA_like"/>
    <property type="match status" value="1"/>
</dbReference>
<dbReference type="InterPro" id="IPR006145">
    <property type="entry name" value="PsdUridine_synth_RsuA/RluA"/>
</dbReference>
<gene>
    <name evidence="7" type="ORF">SAMN05421753_101103</name>
</gene>
<dbReference type="EC" id="5.4.99.-" evidence="5"/>
<dbReference type="NCBIfam" id="TIGR00005">
    <property type="entry name" value="rluA_subfam"/>
    <property type="match status" value="1"/>
</dbReference>
<dbReference type="PANTHER" id="PTHR21600">
    <property type="entry name" value="MITOCHONDRIAL RNA PSEUDOURIDINE SYNTHASE"/>
    <property type="match status" value="1"/>
</dbReference>
<dbReference type="STRING" id="1576369.SAMN05421753_101103"/>
<dbReference type="GO" id="GO:0000455">
    <property type="term" value="P:enzyme-directed rRNA pseudouridine synthesis"/>
    <property type="evidence" value="ECO:0007669"/>
    <property type="project" value="TreeGrafter"/>
</dbReference>
<comment type="similarity">
    <text evidence="1 5">Belongs to the pseudouridine synthase RluA family.</text>
</comment>
<evidence type="ECO:0000256" key="3">
    <source>
        <dbReference type="PIRSR" id="PIRSR606225-1"/>
    </source>
</evidence>
<dbReference type="CDD" id="cd00165">
    <property type="entry name" value="S4"/>
    <property type="match status" value="1"/>
</dbReference>
<dbReference type="Pfam" id="PF00849">
    <property type="entry name" value="PseudoU_synth_2"/>
    <property type="match status" value="1"/>
</dbReference>
<organism evidence="7 8">
    <name type="scientific">Planctomicrobium piriforme</name>
    <dbReference type="NCBI Taxonomy" id="1576369"/>
    <lineage>
        <taxon>Bacteria</taxon>
        <taxon>Pseudomonadati</taxon>
        <taxon>Planctomycetota</taxon>
        <taxon>Planctomycetia</taxon>
        <taxon>Planctomycetales</taxon>
        <taxon>Planctomycetaceae</taxon>
        <taxon>Planctomicrobium</taxon>
    </lineage>
</organism>
<evidence type="ECO:0000313" key="8">
    <source>
        <dbReference type="Proteomes" id="UP000199518"/>
    </source>
</evidence>
<evidence type="ECO:0000313" key="7">
    <source>
        <dbReference type="EMBL" id="SFH54595.1"/>
    </source>
</evidence>
<dbReference type="InterPro" id="IPR036986">
    <property type="entry name" value="S4_RNA-bd_sf"/>
</dbReference>
<evidence type="ECO:0000256" key="5">
    <source>
        <dbReference type="RuleBase" id="RU362028"/>
    </source>
</evidence>
<dbReference type="AlphaFoldDB" id="A0A1I3AWW9"/>
<dbReference type="SUPFAM" id="SSF55174">
    <property type="entry name" value="Alpha-L RNA-binding motif"/>
    <property type="match status" value="1"/>
</dbReference>
<keyword evidence="2 5" id="KW-0413">Isomerase</keyword>
<dbReference type="InterPro" id="IPR020103">
    <property type="entry name" value="PsdUridine_synth_cat_dom_sf"/>
</dbReference>
<dbReference type="RefSeq" id="WP_092046869.1">
    <property type="nucleotide sequence ID" value="NZ_FOQD01000001.1"/>
</dbReference>
<dbReference type="SMART" id="SM00363">
    <property type="entry name" value="S4"/>
    <property type="match status" value="1"/>
</dbReference>
<dbReference type="GO" id="GO:0120159">
    <property type="term" value="F:rRNA pseudouridine synthase activity"/>
    <property type="evidence" value="ECO:0007669"/>
    <property type="project" value="UniProtKB-ARBA"/>
</dbReference>
<dbReference type="GO" id="GO:0003723">
    <property type="term" value="F:RNA binding"/>
    <property type="evidence" value="ECO:0007669"/>
    <property type="project" value="UniProtKB-KW"/>
</dbReference>
<dbReference type="PANTHER" id="PTHR21600:SF44">
    <property type="entry name" value="RIBOSOMAL LARGE SUBUNIT PSEUDOURIDINE SYNTHASE D"/>
    <property type="match status" value="1"/>
</dbReference>
<dbReference type="InterPro" id="IPR006225">
    <property type="entry name" value="PsdUridine_synth_RluC/D"/>
</dbReference>
<dbReference type="Proteomes" id="UP000199518">
    <property type="component" value="Unassembled WGS sequence"/>
</dbReference>
<keyword evidence="8" id="KW-1185">Reference proteome</keyword>
<dbReference type="SUPFAM" id="SSF55120">
    <property type="entry name" value="Pseudouridine synthase"/>
    <property type="match status" value="1"/>
</dbReference>
<evidence type="ECO:0000259" key="6">
    <source>
        <dbReference type="SMART" id="SM00363"/>
    </source>
</evidence>
<accession>A0A1I3AWW9</accession>
<comment type="catalytic activity">
    <reaction evidence="5">
        <text>a uridine in RNA = a pseudouridine in RNA</text>
        <dbReference type="Rhea" id="RHEA:48348"/>
        <dbReference type="Rhea" id="RHEA-COMP:12068"/>
        <dbReference type="Rhea" id="RHEA-COMP:12069"/>
        <dbReference type="ChEBI" id="CHEBI:65314"/>
        <dbReference type="ChEBI" id="CHEBI:65315"/>
    </reaction>
</comment>